<feature type="zinc finger region" description="C3H1-type" evidence="4">
    <location>
        <begin position="29"/>
        <end position="58"/>
    </location>
</feature>
<evidence type="ECO:0000259" key="5">
    <source>
        <dbReference type="PROSITE" id="PS50103"/>
    </source>
</evidence>
<accession>A0A7S2TK31</accession>
<keyword evidence="2 4" id="KW-0863">Zinc-finger</keyword>
<dbReference type="PROSITE" id="PS50103">
    <property type="entry name" value="ZF_C3H1"/>
    <property type="match status" value="2"/>
</dbReference>
<dbReference type="CDD" id="cd09487">
    <property type="entry name" value="SAM_superfamily"/>
    <property type="match status" value="1"/>
</dbReference>
<evidence type="ECO:0000256" key="4">
    <source>
        <dbReference type="PROSITE-ProRule" id="PRU00723"/>
    </source>
</evidence>
<dbReference type="InterPro" id="IPR000571">
    <property type="entry name" value="Znf_CCCH"/>
</dbReference>
<gene>
    <name evidence="6" type="ORF">LSP00402_LOCUS5439</name>
</gene>
<dbReference type="InterPro" id="IPR001660">
    <property type="entry name" value="SAM"/>
</dbReference>
<proteinExistence type="predicted"/>
<keyword evidence="1 4" id="KW-0479">Metal-binding</keyword>
<dbReference type="InterPro" id="IPR013761">
    <property type="entry name" value="SAM/pointed_sf"/>
</dbReference>
<evidence type="ECO:0000256" key="2">
    <source>
        <dbReference type="ARBA" id="ARBA00022771"/>
    </source>
</evidence>
<feature type="domain" description="C3H1-type" evidence="5">
    <location>
        <begin position="29"/>
        <end position="58"/>
    </location>
</feature>
<sequence>MTLQSMTEVGRQPICPVAPGPPKPTEKKAWKIYVCEYWLQGRCFRGKDCTFVHAHVEPKKKGICQNHLAGQCHYSKEQCYYQHLFMPLEEYESLAEGTRDYSELNRKVKAIYEGKKKERKPVQSIAIGSERNTTHPGMMWQQMNQCRLLSFLENKSVQSGSIFAKRFAGVKTPSIHSVARQMKSLELSDSDTRSTKSSDTEISEKEWMSKDMVDWGCGEVCGFIKLLGKAQCWDTYSRDFLENQVDGRTLSGYRTVRDLTEDFGIIKKHHARAIITAIQKHRDGSLGKQPTGAPLGSKVATTALTSEFGG</sequence>
<name>A0A7S2TK31_9EUKA</name>
<protein>
    <recommendedName>
        <fullName evidence="5">C3H1-type domain-containing protein</fullName>
    </recommendedName>
</protein>
<dbReference type="SMART" id="SM00356">
    <property type="entry name" value="ZnF_C3H1"/>
    <property type="match status" value="2"/>
</dbReference>
<dbReference type="InterPro" id="IPR036855">
    <property type="entry name" value="Znf_CCCH_sf"/>
</dbReference>
<evidence type="ECO:0000313" key="6">
    <source>
        <dbReference type="EMBL" id="CAD9754890.1"/>
    </source>
</evidence>
<organism evidence="6">
    <name type="scientific">Lotharella oceanica</name>
    <dbReference type="NCBI Taxonomy" id="641309"/>
    <lineage>
        <taxon>Eukaryota</taxon>
        <taxon>Sar</taxon>
        <taxon>Rhizaria</taxon>
        <taxon>Cercozoa</taxon>
        <taxon>Chlorarachniophyceae</taxon>
        <taxon>Lotharella</taxon>
    </lineage>
</organism>
<evidence type="ECO:0000256" key="1">
    <source>
        <dbReference type="ARBA" id="ARBA00022723"/>
    </source>
</evidence>
<dbReference type="Gene3D" id="3.30.1370.210">
    <property type="match status" value="1"/>
</dbReference>
<dbReference type="GO" id="GO:0008270">
    <property type="term" value="F:zinc ion binding"/>
    <property type="evidence" value="ECO:0007669"/>
    <property type="project" value="UniProtKB-KW"/>
</dbReference>
<evidence type="ECO:0000256" key="3">
    <source>
        <dbReference type="ARBA" id="ARBA00022833"/>
    </source>
</evidence>
<keyword evidence="3 4" id="KW-0862">Zinc</keyword>
<dbReference type="EMBL" id="HBHP01008723">
    <property type="protein sequence ID" value="CAD9754890.1"/>
    <property type="molecule type" value="Transcribed_RNA"/>
</dbReference>
<reference evidence="6" key="1">
    <citation type="submission" date="2021-01" db="EMBL/GenBank/DDBJ databases">
        <authorList>
            <person name="Corre E."/>
            <person name="Pelletier E."/>
            <person name="Niang G."/>
            <person name="Scheremetjew M."/>
            <person name="Finn R."/>
            <person name="Kale V."/>
            <person name="Holt S."/>
            <person name="Cochrane G."/>
            <person name="Meng A."/>
            <person name="Brown T."/>
            <person name="Cohen L."/>
        </authorList>
    </citation>
    <scope>NUCLEOTIDE SEQUENCE</scope>
    <source>
        <strain evidence="6">CCMP622</strain>
    </source>
</reference>
<feature type="zinc finger region" description="C3H1-type" evidence="4">
    <location>
        <begin position="59"/>
        <end position="86"/>
    </location>
</feature>
<dbReference type="AlphaFoldDB" id="A0A7S2TK31"/>
<feature type="domain" description="C3H1-type" evidence="5">
    <location>
        <begin position="59"/>
        <end position="86"/>
    </location>
</feature>
<dbReference type="SMART" id="SM00454">
    <property type="entry name" value="SAM"/>
    <property type="match status" value="1"/>
</dbReference>
<dbReference type="Gene3D" id="1.10.150.50">
    <property type="entry name" value="Transcription Factor, Ets-1"/>
    <property type="match status" value="1"/>
</dbReference>
<dbReference type="SUPFAM" id="SSF90229">
    <property type="entry name" value="CCCH zinc finger"/>
    <property type="match status" value="1"/>
</dbReference>
<dbReference type="SUPFAM" id="SSF47769">
    <property type="entry name" value="SAM/Pointed domain"/>
    <property type="match status" value="1"/>
</dbReference>